<dbReference type="SUPFAM" id="SSF51735">
    <property type="entry name" value="NAD(P)-binding Rossmann-fold domains"/>
    <property type="match status" value="1"/>
</dbReference>
<evidence type="ECO:0000259" key="3">
    <source>
        <dbReference type="Pfam" id="PF22725"/>
    </source>
</evidence>
<evidence type="ECO:0000259" key="2">
    <source>
        <dbReference type="Pfam" id="PF01408"/>
    </source>
</evidence>
<comment type="caution">
    <text evidence="4">The sequence shown here is derived from an EMBL/GenBank/DDBJ whole genome shotgun (WGS) entry which is preliminary data.</text>
</comment>
<dbReference type="InterPro" id="IPR036291">
    <property type="entry name" value="NAD(P)-bd_dom_sf"/>
</dbReference>
<evidence type="ECO:0000256" key="1">
    <source>
        <dbReference type="ARBA" id="ARBA00010928"/>
    </source>
</evidence>
<reference evidence="4" key="3">
    <citation type="submission" date="2023-05" db="EMBL/GenBank/DDBJ databases">
        <authorList>
            <person name="Smith C.H."/>
        </authorList>
    </citation>
    <scope>NUCLEOTIDE SEQUENCE</scope>
    <source>
        <strain evidence="4">CHS0354</strain>
        <tissue evidence="4">Mantle</tissue>
    </source>
</reference>
<dbReference type="InterPro" id="IPR055170">
    <property type="entry name" value="GFO_IDH_MocA-like_dom"/>
</dbReference>
<feature type="domain" description="GFO/IDH/MocA-like oxidoreductase" evidence="3">
    <location>
        <begin position="140"/>
        <end position="271"/>
    </location>
</feature>
<dbReference type="PANTHER" id="PTHR43708">
    <property type="entry name" value="CONSERVED EXPRESSED OXIDOREDUCTASE (EUROFUNG)"/>
    <property type="match status" value="1"/>
</dbReference>
<sequence>MGMIGGGEGSFIGAIHRAAIGLDGLIELAAGAFSSNPDTALISGQNLFLNNERIYSSFESMIKTEASLPKSKRIDFVSIVTPNHIHFEPAKLALEHGFHVVIEKPFTFTLDEALHLRTLAKEKNLLLCVTHTYSGYPLVKEARSRVANGCLGKIRKIYVEYPQGWLSTPLELTGNKQASWRTNPNTSGKGGALGDIGTHAAHLAQYISGLKITAVCADVQILVPNRQLDDDIAVLLKFQNEASGVLVASQIATGEENNLKIKIYGEAGGLEWRQHEPNSLTHISLDKPTQIIRSGSNFTNILSPSALHACRTPSGHPEGYIEAFANIYKNFALTLRATLNKEEPNPIWLDFPNADDGVFGKVFFGFPPWRMPFGGHQQVCKSPLLCKLPYFHLLPKPLYKFMLKTFGEMNSTVLALMEVRETKLSIASFQAMIRKSELTIIKETLYLINPNYDIKFGLRPQVLPAFLNIPFFKDFFTTAYYGIAMRKDAPV</sequence>
<protein>
    <recommendedName>
        <fullName evidence="6">Oxidoreductase</fullName>
    </recommendedName>
</protein>
<evidence type="ECO:0000313" key="5">
    <source>
        <dbReference type="Proteomes" id="UP001195483"/>
    </source>
</evidence>
<feature type="domain" description="Gfo/Idh/MocA-like oxidoreductase N-terminal" evidence="2">
    <location>
        <begin position="65"/>
        <end position="131"/>
    </location>
</feature>
<organism evidence="4 5">
    <name type="scientific">Potamilus streckersoni</name>
    <dbReference type="NCBI Taxonomy" id="2493646"/>
    <lineage>
        <taxon>Eukaryota</taxon>
        <taxon>Metazoa</taxon>
        <taxon>Spiralia</taxon>
        <taxon>Lophotrochozoa</taxon>
        <taxon>Mollusca</taxon>
        <taxon>Bivalvia</taxon>
        <taxon>Autobranchia</taxon>
        <taxon>Heteroconchia</taxon>
        <taxon>Palaeoheterodonta</taxon>
        <taxon>Unionida</taxon>
        <taxon>Unionoidea</taxon>
        <taxon>Unionidae</taxon>
        <taxon>Ambleminae</taxon>
        <taxon>Lampsilini</taxon>
        <taxon>Potamilus</taxon>
    </lineage>
</organism>
<name>A0AAE0T7U0_9BIVA</name>
<dbReference type="Gene3D" id="3.30.360.10">
    <property type="entry name" value="Dihydrodipicolinate Reductase, domain 2"/>
    <property type="match status" value="1"/>
</dbReference>
<dbReference type="Pfam" id="PF01408">
    <property type="entry name" value="GFO_IDH_MocA"/>
    <property type="match status" value="1"/>
</dbReference>
<dbReference type="SUPFAM" id="SSF55347">
    <property type="entry name" value="Glyceraldehyde-3-phosphate dehydrogenase-like, C-terminal domain"/>
    <property type="match status" value="1"/>
</dbReference>
<gene>
    <name evidence="4" type="ORF">CHS0354_000709</name>
</gene>
<dbReference type="PANTHER" id="PTHR43708:SF3">
    <property type="entry name" value="OXIDOREDUCTASE"/>
    <property type="match status" value="1"/>
</dbReference>
<dbReference type="InterPro" id="IPR051317">
    <property type="entry name" value="Gfo/Idh/MocA_oxidoreduct"/>
</dbReference>
<reference evidence="4" key="1">
    <citation type="journal article" date="2021" name="Genome Biol. Evol.">
        <title>A High-Quality Reference Genome for a Parasitic Bivalve with Doubly Uniparental Inheritance (Bivalvia: Unionida).</title>
        <authorList>
            <person name="Smith C.H."/>
        </authorList>
    </citation>
    <scope>NUCLEOTIDE SEQUENCE</scope>
    <source>
        <strain evidence="4">CHS0354</strain>
    </source>
</reference>
<evidence type="ECO:0000313" key="4">
    <source>
        <dbReference type="EMBL" id="KAK3605043.1"/>
    </source>
</evidence>
<dbReference type="GO" id="GO:0000166">
    <property type="term" value="F:nucleotide binding"/>
    <property type="evidence" value="ECO:0007669"/>
    <property type="project" value="InterPro"/>
</dbReference>
<dbReference type="Proteomes" id="UP001195483">
    <property type="component" value="Unassembled WGS sequence"/>
</dbReference>
<reference evidence="4" key="2">
    <citation type="journal article" date="2021" name="Genome Biol. Evol.">
        <title>Developing a high-quality reference genome for a parasitic bivalve with doubly uniparental inheritance (Bivalvia: Unionida).</title>
        <authorList>
            <person name="Smith C.H."/>
        </authorList>
    </citation>
    <scope>NUCLEOTIDE SEQUENCE</scope>
    <source>
        <strain evidence="4">CHS0354</strain>
        <tissue evidence="4">Mantle</tissue>
    </source>
</reference>
<dbReference type="Pfam" id="PF22725">
    <property type="entry name" value="GFO_IDH_MocA_C3"/>
    <property type="match status" value="1"/>
</dbReference>
<proteinExistence type="inferred from homology"/>
<dbReference type="EMBL" id="JAEAOA010000085">
    <property type="protein sequence ID" value="KAK3605043.1"/>
    <property type="molecule type" value="Genomic_DNA"/>
</dbReference>
<comment type="similarity">
    <text evidence="1">Belongs to the Gfo/Idh/MocA family.</text>
</comment>
<keyword evidence="5" id="KW-1185">Reference proteome</keyword>
<dbReference type="InterPro" id="IPR000683">
    <property type="entry name" value="Gfo/Idh/MocA-like_OxRdtase_N"/>
</dbReference>
<evidence type="ECO:0008006" key="6">
    <source>
        <dbReference type="Google" id="ProtNLM"/>
    </source>
</evidence>
<dbReference type="AlphaFoldDB" id="A0AAE0T7U0"/>
<dbReference type="Gene3D" id="3.40.50.720">
    <property type="entry name" value="NAD(P)-binding Rossmann-like Domain"/>
    <property type="match status" value="1"/>
</dbReference>
<accession>A0AAE0T7U0</accession>